<feature type="non-terminal residue" evidence="7">
    <location>
        <position position="50"/>
    </location>
</feature>
<comment type="subcellular location">
    <subcellularLocation>
        <location evidence="1">Secreted</location>
    </subcellularLocation>
</comment>
<evidence type="ECO:0000256" key="2">
    <source>
        <dbReference type="ARBA" id="ARBA00008717"/>
    </source>
</evidence>
<organism evidence="7 8">
    <name type="scientific">Erythrocercus mccallii</name>
    <dbReference type="NCBI Taxonomy" id="107208"/>
    <lineage>
        <taxon>Eukaryota</taxon>
        <taxon>Metazoa</taxon>
        <taxon>Chordata</taxon>
        <taxon>Craniata</taxon>
        <taxon>Vertebrata</taxon>
        <taxon>Euteleostomi</taxon>
        <taxon>Archelosauria</taxon>
        <taxon>Archosauria</taxon>
        <taxon>Dinosauria</taxon>
        <taxon>Saurischia</taxon>
        <taxon>Theropoda</taxon>
        <taxon>Coelurosauria</taxon>
        <taxon>Aves</taxon>
        <taxon>Neognathae</taxon>
        <taxon>Neoaves</taxon>
        <taxon>Telluraves</taxon>
        <taxon>Australaves</taxon>
        <taxon>Passeriformes</taxon>
        <taxon>Corvoidea</taxon>
        <taxon>Dicruridae</taxon>
        <taxon>Erythrocercus</taxon>
    </lineage>
</organism>
<dbReference type="GO" id="GO:0005615">
    <property type="term" value="C:extracellular space"/>
    <property type="evidence" value="ECO:0007669"/>
    <property type="project" value="UniProtKB-KW"/>
</dbReference>
<dbReference type="InterPro" id="IPR029177">
    <property type="entry name" value="INF_lambda"/>
</dbReference>
<reference evidence="7 8" key="1">
    <citation type="submission" date="2019-09" db="EMBL/GenBank/DDBJ databases">
        <title>Bird 10,000 Genomes (B10K) Project - Family phase.</title>
        <authorList>
            <person name="Zhang G."/>
        </authorList>
    </citation>
    <scope>NUCLEOTIDE SEQUENCE [LARGE SCALE GENOMIC DNA]</scope>
    <source>
        <strain evidence="7">B10K-DU-002-60</strain>
        <tissue evidence="7">Muscle</tissue>
    </source>
</reference>
<name>A0A7K5PPX6_9CORV</name>
<comment type="similarity">
    <text evidence="2">Belongs to the lambda interferon family.</text>
</comment>
<keyword evidence="8" id="KW-1185">Reference proteome</keyword>
<proteinExistence type="inferred from homology"/>
<evidence type="ECO:0000256" key="1">
    <source>
        <dbReference type="ARBA" id="ARBA00004613"/>
    </source>
</evidence>
<dbReference type="GO" id="GO:0007259">
    <property type="term" value="P:cell surface receptor signaling pathway via JAK-STAT"/>
    <property type="evidence" value="ECO:0007669"/>
    <property type="project" value="InterPro"/>
</dbReference>
<dbReference type="Gene3D" id="1.20.1250.60">
    <property type="entry name" value="Interferon lambda"/>
    <property type="match status" value="1"/>
</dbReference>
<protein>
    <submittedName>
        <fullName evidence="7">IFNL3 protein</fullName>
    </submittedName>
</protein>
<dbReference type="Pfam" id="PF15177">
    <property type="entry name" value="IL28A"/>
    <property type="match status" value="1"/>
</dbReference>
<evidence type="ECO:0000313" key="8">
    <source>
        <dbReference type="Proteomes" id="UP000532437"/>
    </source>
</evidence>
<keyword evidence="6" id="KW-0051">Antiviral defense</keyword>
<dbReference type="EMBL" id="VZRG01001641">
    <property type="protein sequence ID" value="NWT57142.1"/>
    <property type="molecule type" value="Genomic_DNA"/>
</dbReference>
<evidence type="ECO:0000256" key="5">
    <source>
        <dbReference type="ARBA" id="ARBA00022729"/>
    </source>
</evidence>
<dbReference type="GO" id="GO:0050778">
    <property type="term" value="P:positive regulation of immune response"/>
    <property type="evidence" value="ECO:0007669"/>
    <property type="project" value="InterPro"/>
</dbReference>
<evidence type="ECO:0000256" key="4">
    <source>
        <dbReference type="ARBA" id="ARBA00022525"/>
    </source>
</evidence>
<dbReference type="AlphaFoldDB" id="A0A7K5PPX6"/>
<evidence type="ECO:0000256" key="6">
    <source>
        <dbReference type="ARBA" id="ARBA00023118"/>
    </source>
</evidence>
<accession>A0A7K5PPX6</accession>
<evidence type="ECO:0000313" key="7">
    <source>
        <dbReference type="EMBL" id="NWT57142.1"/>
    </source>
</evidence>
<dbReference type="GO" id="GO:0051607">
    <property type="term" value="P:defense response to virus"/>
    <property type="evidence" value="ECO:0007669"/>
    <property type="project" value="UniProtKB-KW"/>
</dbReference>
<keyword evidence="5" id="KW-0732">Signal</keyword>
<dbReference type="InterPro" id="IPR038326">
    <property type="entry name" value="IFN-lambda_sf"/>
</dbReference>
<evidence type="ECO:0000256" key="3">
    <source>
        <dbReference type="ARBA" id="ARBA00022514"/>
    </source>
</evidence>
<keyword evidence="3" id="KW-0202">Cytokine</keyword>
<feature type="non-terminal residue" evidence="7">
    <location>
        <position position="1"/>
    </location>
</feature>
<keyword evidence="4" id="KW-0964">Secreted</keyword>
<comment type="caution">
    <text evidence="7">The sequence shown here is derived from an EMBL/GenBank/DDBJ whole genome shotgun (WGS) entry which is preliminary data.</text>
</comment>
<gene>
    <name evidence="7" type="primary">Ifnl3</name>
    <name evidence="7" type="ORF">ERYMCC_R00524</name>
</gene>
<sequence length="50" mass="5601">SGRLRHWLHKLQAAMRAPLSPPQDTACLRATTILHVLQVLDNLRCAALQD</sequence>
<dbReference type="Proteomes" id="UP000532437">
    <property type="component" value="Unassembled WGS sequence"/>
</dbReference>
<dbReference type="GO" id="GO:0005125">
    <property type="term" value="F:cytokine activity"/>
    <property type="evidence" value="ECO:0007669"/>
    <property type="project" value="UniProtKB-KW"/>
</dbReference>